<evidence type="ECO:0000313" key="1">
    <source>
        <dbReference type="EMBL" id="HCQ40508.1"/>
    </source>
</evidence>
<evidence type="ECO:0000313" key="2">
    <source>
        <dbReference type="Proteomes" id="UP000262056"/>
    </source>
</evidence>
<gene>
    <name evidence="1" type="ORF">DIU24_02230</name>
</gene>
<sequence>MVLNSGNLPFAYTKPYKTLRKAVEETNGSKIAENPTFMKNIFELKDFSEVKAKMELLGVDCSNWLRAVQELRTVILSGRHSYEMEAAVKKLRGEEPFDE</sequence>
<comment type="caution">
    <text evidence="1">The sequence shown here is derived from an EMBL/GenBank/DDBJ whole genome shotgun (WGS) entry which is preliminary data.</text>
</comment>
<name>A0A656PM53_UNCKA</name>
<dbReference type="EMBL" id="DQFB01000003">
    <property type="protein sequence ID" value="HCQ40508.1"/>
    <property type="molecule type" value="Genomic_DNA"/>
</dbReference>
<reference evidence="1 2" key="1">
    <citation type="journal article" date="2018" name="Nat. Biotechnol.">
        <title>A standardized bacterial taxonomy based on genome phylogeny substantially revises the tree of life.</title>
        <authorList>
            <person name="Parks D.H."/>
            <person name="Chuvochina M."/>
            <person name="Waite D.W."/>
            <person name="Rinke C."/>
            <person name="Skarshewski A."/>
            <person name="Chaumeil P.A."/>
            <person name="Hugenholtz P."/>
        </authorList>
    </citation>
    <scope>NUCLEOTIDE SEQUENCE [LARGE SCALE GENOMIC DNA]</scope>
    <source>
        <strain evidence="1">UBA12021</strain>
    </source>
</reference>
<organism evidence="1 2">
    <name type="scientific">candidate division WWE3 bacterium</name>
    <dbReference type="NCBI Taxonomy" id="2053526"/>
    <lineage>
        <taxon>Bacteria</taxon>
        <taxon>Katanobacteria</taxon>
    </lineage>
</organism>
<dbReference type="Proteomes" id="UP000262056">
    <property type="component" value="Unassembled WGS sequence"/>
</dbReference>
<dbReference type="AlphaFoldDB" id="A0A656PM53"/>
<accession>A0A656PM53</accession>
<protein>
    <submittedName>
        <fullName evidence="1">Uncharacterized protein</fullName>
    </submittedName>
</protein>
<proteinExistence type="predicted"/>